<geneLocation type="plasmid" evidence="7">
    <name>pec98_3</name>
</geneLocation>
<dbReference type="InterPro" id="IPR007560">
    <property type="entry name" value="Restrct_endonuc_IV_Mrr"/>
</dbReference>
<evidence type="ECO:0000259" key="1">
    <source>
        <dbReference type="Pfam" id="PF04471"/>
    </source>
</evidence>
<reference evidence="6 8" key="3">
    <citation type="submission" date="2019-06" db="EMBL/GenBank/DDBJ databases">
        <title>The presence and diversity of blaCTX-M among Escherichia coli from urban wastewater and feedlot cattle, in Alberta, Canada.</title>
        <authorList>
            <person name="Cormier A.C."/>
            <person name="Chalmer G."/>
            <person name="Cook S.R."/>
            <person name="Zaheer R."/>
            <person name="Hannon S.J."/>
            <person name="Booker C.W."/>
            <person name="Read R."/>
            <person name="Gow S.P."/>
            <person name="Mcallister T.A."/>
            <person name="Boerlin P."/>
        </authorList>
    </citation>
    <scope>NUCLEOTIDE SEQUENCE [LARGE SCALE GENOMIC DNA]</scope>
    <source>
        <strain evidence="6 8">347</strain>
    </source>
</reference>
<dbReference type="InterPro" id="IPR027417">
    <property type="entry name" value="P-loop_NTPase"/>
</dbReference>
<dbReference type="Proteomes" id="UP000587626">
    <property type="component" value="Unassembled WGS sequence"/>
</dbReference>
<feature type="domain" description="Novel STAND NTPase 1" evidence="2">
    <location>
        <begin position="252"/>
        <end position="429"/>
    </location>
</feature>
<accession>A0A3W5RLA3</accession>
<dbReference type="Proteomes" id="UP000225264">
    <property type="component" value="Unassembled WGS sequence"/>
</dbReference>
<dbReference type="EMBL" id="CP024095">
    <property type="protein sequence ID" value="ATP26912.1"/>
    <property type="molecule type" value="Genomic_DNA"/>
</dbReference>
<name>A0A3W5RLA3_ECOLX</name>
<evidence type="ECO:0000313" key="7">
    <source>
        <dbReference type="Proteomes" id="UP000225264"/>
    </source>
</evidence>
<reference evidence="4 9" key="2">
    <citation type="submission" date="2018-08" db="EMBL/GenBank/DDBJ databases">
        <authorList>
            <consortium name="GenomeTrakr network: Whole genome sequencing for foodborne pathogen traceback"/>
        </authorList>
    </citation>
    <scope>NUCLEOTIDE SEQUENCE [LARGE SCALE GENOMIC DNA]</scope>
    <source>
        <strain evidence="4 9">NC_STEC194</strain>
    </source>
</reference>
<dbReference type="AlphaFoldDB" id="A0A3W5RLA3"/>
<dbReference type="Pfam" id="PF20703">
    <property type="entry name" value="nSTAND1"/>
    <property type="match status" value="1"/>
</dbReference>
<keyword evidence="6" id="KW-0255">Endonuclease</keyword>
<organism evidence="6 8">
    <name type="scientific">Escherichia coli</name>
    <dbReference type="NCBI Taxonomy" id="562"/>
    <lineage>
        <taxon>Bacteria</taxon>
        <taxon>Pseudomonadati</taxon>
        <taxon>Pseudomonadota</taxon>
        <taxon>Gammaproteobacteria</taxon>
        <taxon>Enterobacterales</taxon>
        <taxon>Enterobacteriaceae</taxon>
        <taxon>Escherichia</taxon>
    </lineage>
</organism>
<feature type="domain" description="Restriction endonuclease type IV Mrr" evidence="1">
    <location>
        <begin position="22"/>
        <end position="121"/>
    </location>
</feature>
<dbReference type="Pfam" id="PF04471">
    <property type="entry name" value="Mrr_cat"/>
    <property type="match status" value="1"/>
</dbReference>
<dbReference type="Proteomes" id="UP000324120">
    <property type="component" value="Unassembled WGS sequence"/>
</dbReference>
<evidence type="ECO:0000259" key="2">
    <source>
        <dbReference type="Pfam" id="PF20703"/>
    </source>
</evidence>
<dbReference type="InterPro" id="IPR049052">
    <property type="entry name" value="nSTAND1"/>
</dbReference>
<dbReference type="EMBL" id="AATLXB010000057">
    <property type="protein sequence ID" value="EFM7862529.1"/>
    <property type="molecule type" value="Genomic_DNA"/>
</dbReference>
<protein>
    <submittedName>
        <fullName evidence="6">Restriction endonuclease</fullName>
    </submittedName>
</protein>
<reference evidence="5 7" key="4">
    <citation type="submission" date="2020-06" db="EMBL/GenBank/DDBJ databases">
        <title>Genomic analysis of Escherichia coli Ec98 resistant to antibiotic.</title>
        <authorList>
            <person name="Campos L."/>
        </authorList>
    </citation>
    <scope>NUCLEOTIDE SEQUENCE [LARGE SCALE GENOMIC DNA]</scope>
    <source>
        <strain evidence="5 7">UFU_EC98</strain>
    </source>
</reference>
<dbReference type="SUPFAM" id="SSF52980">
    <property type="entry name" value="Restriction endonuclease-like"/>
    <property type="match status" value="1"/>
</dbReference>
<evidence type="ECO:0000313" key="3">
    <source>
        <dbReference type="EMBL" id="ATP26912.1"/>
    </source>
</evidence>
<dbReference type="GO" id="GO:0003677">
    <property type="term" value="F:DNA binding"/>
    <property type="evidence" value="ECO:0007669"/>
    <property type="project" value="InterPro"/>
</dbReference>
<dbReference type="EMBL" id="JACCJF010000040">
    <property type="protein sequence ID" value="MBZ4695789.1"/>
    <property type="molecule type" value="Genomic_DNA"/>
</dbReference>
<evidence type="ECO:0000313" key="8">
    <source>
        <dbReference type="Proteomes" id="UP000324120"/>
    </source>
</evidence>
<sequence length="877" mass="99528">MFLFFHSEQTEKNTSYYKGLLFEELLKEYLEGSGYDIELRKKESSLEYDIEGFSRATGQKIIGEAKAHSKSMSGQTVAAFVGKLLPLGLLEKKVHGLFLSLSPLTPEAEDYFRTVENMGLTTKVGKELYNQITATLHLPTEASLHKEIKGYDLVAPNILKTDTGLYKLFILKEVNSGTPSNFMVFNKSGSQIDDERFLEDLKIGISELAGLDFIMPSKKKIVDEMPQVKREIVRGLTVGTEWADYRLPAGPTVFVGRTEFIGELLSHIKHNELPHVLQIKSRSGVGKSSLVSFLENKLSMDGVITELHDSRDVKTIYDVFYLVQRFTQSSIIATNFIELDEQLKDLQLSLNGQKAVFFVDQFESTFSNPDIFDCYEYIANSITKLRGGVYIVFARKNDQLTTYDNSKVSLNRINQLSKSFTLPDFENKESILLLEKINENNSNILSKEILPYIIEFAQGFPWLLKRTIAHVLKLTRKGDSQRDLISAGLKLNDLFEEELEGLDEIEKDYLVKIAAKLPADFNELQYQFDEDPMLVKVLDKLTAYRLVRLSGSTYDTYNDVFKEYLVYQKLPEFRLLVIYRMYPSSVISQFHKLITMRKLTITKITENLNVREGYAFNLVKELRNLDLLDAVKSGEWIIPTNVRDIYSQGTLAGYLRRKILDNQLVETLLKKILSGEKVFECDIPTYFSESYPFIEASEKTWGLYSTILKSWLLALKIIEIDGEGRIIASDVSHNDATAELGNLKKISGLRAGNKGLFFPVTSHAKMIEVTSLILNGKEPTGKEALKAKSDLNNAGVLVDGHLAVSNIEELNEALTAQILDDGYEDFWKAIHAGQPCYEIFKGIAGEGLTESTLKWRLRKLTALAKKLKIIPNKRFKY</sequence>
<evidence type="ECO:0000313" key="6">
    <source>
        <dbReference type="EMBL" id="TZE50768.1"/>
    </source>
</evidence>
<dbReference type="InterPro" id="IPR011335">
    <property type="entry name" value="Restrct_endonuc-II-like"/>
</dbReference>
<proteinExistence type="predicted"/>
<keyword evidence="3" id="KW-0614">Plasmid</keyword>
<dbReference type="SUPFAM" id="SSF52540">
    <property type="entry name" value="P-loop containing nucleoside triphosphate hydrolases"/>
    <property type="match status" value="1"/>
</dbReference>
<keyword evidence="6" id="KW-0378">Hydrolase</keyword>
<geneLocation type="plasmid" evidence="3">
    <name>pEc98_3</name>
</geneLocation>
<evidence type="ECO:0000313" key="4">
    <source>
        <dbReference type="EMBL" id="EFM7862529.1"/>
    </source>
</evidence>
<dbReference type="RefSeq" id="WP_021536679.1">
    <property type="nucleotide sequence ID" value="NZ_AP026907.1"/>
</dbReference>
<keyword evidence="6" id="KW-0540">Nuclease</keyword>
<dbReference type="GO" id="GO:0004519">
    <property type="term" value="F:endonuclease activity"/>
    <property type="evidence" value="ECO:0007669"/>
    <property type="project" value="UniProtKB-KW"/>
</dbReference>
<gene>
    <name evidence="4" type="ORF">B6R15_003837</name>
    <name evidence="5" type="ORF">CQ842_22595</name>
    <name evidence="3" type="ORF">CQ842_25780</name>
    <name evidence="6" type="ORF">FKO60_04870</name>
</gene>
<evidence type="ECO:0000313" key="9">
    <source>
        <dbReference type="Proteomes" id="UP000587626"/>
    </source>
</evidence>
<dbReference type="GO" id="GO:0009307">
    <property type="term" value="P:DNA restriction-modification system"/>
    <property type="evidence" value="ECO:0007669"/>
    <property type="project" value="InterPro"/>
</dbReference>
<reference evidence="3 7" key="1">
    <citation type="submission" date="2017-10" db="EMBL/GenBank/DDBJ databases">
        <title>Genome and in vitro analysis of Escherichia coli resistant to antibiotic.</title>
        <authorList>
            <person name="Pereira U.P."/>
            <person name="Facimoto C.T."/>
            <person name="Campos P.A."/>
            <person name="Araujo B.F."/>
            <person name="Royer S."/>
            <person name="Goncalves I.R."/>
            <person name="Ferreira M.L."/>
            <person name="Gontijo P."/>
            <person name="Ribas R.M."/>
        </authorList>
    </citation>
    <scope>NUCLEOTIDE SEQUENCE [LARGE SCALE GENOMIC DNA]</scope>
    <source>
        <strain evidence="3 7">UFU_EC98</strain>
        <plasmid evidence="3">pEc98_3</plasmid>
        <plasmid evidence="7">pec98_3</plasmid>
    </source>
</reference>
<dbReference type="EMBL" id="VHKY01000002">
    <property type="protein sequence ID" value="TZE50768.1"/>
    <property type="molecule type" value="Genomic_DNA"/>
</dbReference>
<evidence type="ECO:0000313" key="5">
    <source>
        <dbReference type="EMBL" id="MBZ4695789.1"/>
    </source>
</evidence>